<feature type="transmembrane region" description="Helical" evidence="1">
    <location>
        <begin position="25"/>
        <end position="47"/>
    </location>
</feature>
<dbReference type="STRING" id="1851544.ODI_01076"/>
<dbReference type="Proteomes" id="UP000078558">
    <property type="component" value="Chromosome I"/>
</dbReference>
<evidence type="ECO:0000313" key="3">
    <source>
        <dbReference type="EMBL" id="SOE52567.1"/>
    </source>
</evidence>
<keyword evidence="1" id="KW-1133">Transmembrane helix</keyword>
<keyword evidence="1" id="KW-0472">Membrane</keyword>
<protein>
    <submittedName>
        <fullName evidence="2">Uncharacterized protein</fullName>
    </submittedName>
</protein>
<organism evidence="2 4">
    <name type="scientific">Orrella dioscoreae</name>
    <dbReference type="NCBI Taxonomy" id="1851544"/>
    <lineage>
        <taxon>Bacteria</taxon>
        <taxon>Pseudomonadati</taxon>
        <taxon>Pseudomonadota</taxon>
        <taxon>Betaproteobacteria</taxon>
        <taxon>Burkholderiales</taxon>
        <taxon>Alcaligenaceae</taxon>
        <taxon>Orrella</taxon>
    </lineage>
</organism>
<reference evidence="2 4" key="1">
    <citation type="submission" date="2016-06" db="EMBL/GenBank/DDBJ databases">
        <authorList>
            <person name="Kjaerup R.B."/>
            <person name="Dalgaard T.S."/>
            <person name="Juul-Madsen H.R."/>
        </authorList>
    </citation>
    <scope>NUCLEOTIDE SEQUENCE [LARGE SCALE GENOMIC DNA]</scope>
    <source>
        <strain evidence="2">Orrdi1</strain>
    </source>
</reference>
<evidence type="ECO:0000256" key="1">
    <source>
        <dbReference type="SAM" id="Phobius"/>
    </source>
</evidence>
<sequence length="52" mass="5492">MFPRLFQGTPAAPRPPLRSRLADSAWSRLLAAVSVSAVLWGLIAWAMGGAGL</sequence>
<reference evidence="3 4" key="2">
    <citation type="submission" date="2017-08" db="EMBL/GenBank/DDBJ databases">
        <authorList>
            <person name="de Groot N.N."/>
        </authorList>
    </citation>
    <scope>NUCLEOTIDE SEQUENCE [LARGE SCALE GENOMIC DNA]</scope>
    <source>
        <strain evidence="3">Orrdi1</strain>
    </source>
</reference>
<evidence type="ECO:0000313" key="2">
    <source>
        <dbReference type="EMBL" id="SBT26951.1"/>
    </source>
</evidence>
<keyword evidence="1" id="KW-0812">Transmembrane</keyword>
<dbReference type="KEGG" id="odi:ODI_R4299"/>
<dbReference type="AlphaFoldDB" id="A0A1C3K5Z3"/>
<evidence type="ECO:0000313" key="4">
    <source>
        <dbReference type="Proteomes" id="UP000078558"/>
    </source>
</evidence>
<name>A0A1C3K5Z3_9BURK</name>
<dbReference type="EMBL" id="LT907988">
    <property type="protein sequence ID" value="SOE52567.1"/>
    <property type="molecule type" value="Genomic_DNA"/>
</dbReference>
<dbReference type="RefSeq" id="WP_173719705.1">
    <property type="nucleotide sequence ID" value="NZ_LT907988.1"/>
</dbReference>
<gene>
    <name evidence="2" type="ORF">ODI_01076</name>
    <name evidence="3" type="ORF">ODI_R4299</name>
</gene>
<keyword evidence="4" id="KW-1185">Reference proteome</keyword>
<accession>A0A1C3K5Z3</accession>
<dbReference type="EMBL" id="FLRC01000044">
    <property type="protein sequence ID" value="SBT26951.1"/>
    <property type="molecule type" value="Genomic_DNA"/>
</dbReference>
<proteinExistence type="predicted"/>